<dbReference type="InterPro" id="IPR007848">
    <property type="entry name" value="Small_mtfrase_dom"/>
</dbReference>
<evidence type="ECO:0000256" key="5">
    <source>
        <dbReference type="ARBA" id="ARBA00022691"/>
    </source>
</evidence>
<proteinExistence type="predicted"/>
<dbReference type="SUPFAM" id="SSF53335">
    <property type="entry name" value="S-adenosyl-L-methionine-dependent methyltransferases"/>
    <property type="match status" value="1"/>
</dbReference>
<keyword evidence="3 8" id="KW-0489">Methyltransferase</keyword>
<evidence type="ECO:0000259" key="6">
    <source>
        <dbReference type="Pfam" id="PF05175"/>
    </source>
</evidence>
<evidence type="ECO:0000256" key="3">
    <source>
        <dbReference type="ARBA" id="ARBA00022603"/>
    </source>
</evidence>
<dbReference type="EMBL" id="SWCJ01000007">
    <property type="protein sequence ID" value="TKB54660.1"/>
    <property type="molecule type" value="Genomic_DNA"/>
</dbReference>
<evidence type="ECO:0000313" key="9">
    <source>
        <dbReference type="Proteomes" id="UP000305675"/>
    </source>
</evidence>
<accession>A0A4U1BND8</accession>
<dbReference type="InterPro" id="IPR058679">
    <property type="entry name" value="RlmG_N"/>
</dbReference>
<dbReference type="GO" id="GO:0005737">
    <property type="term" value="C:cytoplasm"/>
    <property type="evidence" value="ECO:0007669"/>
    <property type="project" value="InterPro"/>
</dbReference>
<feature type="domain" description="RlmG N-terminal" evidence="7">
    <location>
        <begin position="4"/>
        <end position="179"/>
    </location>
</feature>
<dbReference type="PIRSF" id="PIRSF037565">
    <property type="entry name" value="RRNA_m2G_Mtase_RsmD_prd"/>
    <property type="match status" value="1"/>
</dbReference>
<dbReference type="Pfam" id="PF26049">
    <property type="entry name" value="RLMG_N"/>
    <property type="match status" value="1"/>
</dbReference>
<dbReference type="CDD" id="cd02440">
    <property type="entry name" value="AdoMet_MTases"/>
    <property type="match status" value="1"/>
</dbReference>
<reference evidence="8 9" key="1">
    <citation type="submission" date="2019-04" db="EMBL/GenBank/DDBJ databases">
        <authorList>
            <person name="Hwang J.C."/>
        </authorList>
    </citation>
    <scope>NUCLEOTIDE SEQUENCE [LARGE SCALE GENOMIC DNA]</scope>
    <source>
        <strain evidence="8 9">IMCC35002</strain>
    </source>
</reference>
<dbReference type="InterPro" id="IPR046977">
    <property type="entry name" value="RsmC/RlmG"/>
</dbReference>
<organism evidence="8 9">
    <name type="scientific">Ferrimonas aestuarii</name>
    <dbReference type="NCBI Taxonomy" id="2569539"/>
    <lineage>
        <taxon>Bacteria</taxon>
        <taxon>Pseudomonadati</taxon>
        <taxon>Pseudomonadota</taxon>
        <taxon>Gammaproteobacteria</taxon>
        <taxon>Alteromonadales</taxon>
        <taxon>Ferrimonadaceae</taxon>
        <taxon>Ferrimonas</taxon>
    </lineage>
</organism>
<sequence>MSETLSLDGLQLRLRRFPDTQQSDLIAWDAADELLLTQALEELMQQEQSQLLILNDSFGALACGTAKLSPIWVNDSFVAHQGTRLNLDLNALPSPKQMLKDIDELTQPVDCVWMKLPRNLRYLEYQLDYLNSHLPEGTPVVIAARLKEMPTTLKGITEAYLDEITPSRIRKKARLLVGKTTSRRSQKPLTLSWKADGCPWELKNYPNVFSGQRLDIAAHLMLSHIPQGHNNIIDLGCGNGVLSLAAAKANPEATIHAVDESWHAIKSCGDNLSASVAKSQFQLHWDDCLTEFEPESVDLILCNPPFHQQSSVTDHIAWQMFRDAKRTLESGGRLRVIGNRHLGYHIKLNRLFGKVETVAANAKFVILDAIKR</sequence>
<dbReference type="InterPro" id="IPR002052">
    <property type="entry name" value="DNA_methylase_N6_adenine_CS"/>
</dbReference>
<dbReference type="OrthoDB" id="29650at2"/>
<dbReference type="Gene3D" id="3.40.50.150">
    <property type="entry name" value="Vaccinia Virus protein VP39"/>
    <property type="match status" value="2"/>
</dbReference>
<dbReference type="InterPro" id="IPR029063">
    <property type="entry name" value="SAM-dependent_MTases_sf"/>
</dbReference>
<comment type="caution">
    <text evidence="8">The sequence shown here is derived from an EMBL/GenBank/DDBJ whole genome shotgun (WGS) entry which is preliminary data.</text>
</comment>
<keyword evidence="2" id="KW-0698">rRNA processing</keyword>
<keyword evidence="1" id="KW-0963">Cytoplasm</keyword>
<gene>
    <name evidence="8" type="ORF">FCL42_10935</name>
</gene>
<dbReference type="GO" id="GO:0008990">
    <property type="term" value="F:rRNA (guanine-N2-)-methyltransferase activity"/>
    <property type="evidence" value="ECO:0007669"/>
    <property type="project" value="InterPro"/>
</dbReference>
<name>A0A4U1BND8_9GAMM</name>
<keyword evidence="4 8" id="KW-0808">Transferase</keyword>
<keyword evidence="5" id="KW-0949">S-adenosyl-L-methionine</keyword>
<dbReference type="RefSeq" id="WP_136863460.1">
    <property type="nucleotide sequence ID" value="NZ_SWCJ01000007.1"/>
</dbReference>
<evidence type="ECO:0000256" key="4">
    <source>
        <dbReference type="ARBA" id="ARBA00022679"/>
    </source>
</evidence>
<dbReference type="Pfam" id="PF05175">
    <property type="entry name" value="MTS"/>
    <property type="match status" value="1"/>
</dbReference>
<evidence type="ECO:0000256" key="2">
    <source>
        <dbReference type="ARBA" id="ARBA00022552"/>
    </source>
</evidence>
<keyword evidence="9" id="KW-1185">Reference proteome</keyword>
<dbReference type="PANTHER" id="PTHR47816:SF5">
    <property type="entry name" value="RIBOSOMAL RNA LARGE SUBUNIT METHYLTRANSFERASE G"/>
    <property type="match status" value="1"/>
</dbReference>
<dbReference type="PANTHER" id="PTHR47816">
    <property type="entry name" value="RIBOSOMAL RNA SMALL SUBUNIT METHYLTRANSFERASE C"/>
    <property type="match status" value="1"/>
</dbReference>
<evidence type="ECO:0000313" key="8">
    <source>
        <dbReference type="EMBL" id="TKB54660.1"/>
    </source>
</evidence>
<dbReference type="InterPro" id="IPR017237">
    <property type="entry name" value="RLMG"/>
</dbReference>
<dbReference type="Proteomes" id="UP000305675">
    <property type="component" value="Unassembled WGS sequence"/>
</dbReference>
<evidence type="ECO:0000259" key="7">
    <source>
        <dbReference type="Pfam" id="PF26049"/>
    </source>
</evidence>
<dbReference type="AlphaFoldDB" id="A0A4U1BND8"/>
<protein>
    <submittedName>
        <fullName evidence="8">Methyltransferase domain-containing protein</fullName>
    </submittedName>
</protein>
<dbReference type="GO" id="GO:0003676">
    <property type="term" value="F:nucleic acid binding"/>
    <property type="evidence" value="ECO:0007669"/>
    <property type="project" value="InterPro"/>
</dbReference>
<dbReference type="PROSITE" id="PS00092">
    <property type="entry name" value="N6_MTASE"/>
    <property type="match status" value="1"/>
</dbReference>
<evidence type="ECO:0000256" key="1">
    <source>
        <dbReference type="ARBA" id="ARBA00022490"/>
    </source>
</evidence>
<feature type="domain" description="Methyltransferase small" evidence="6">
    <location>
        <begin position="201"/>
        <end position="367"/>
    </location>
</feature>